<evidence type="ECO:0000313" key="2">
    <source>
        <dbReference type="EMBL" id="VDP24268.1"/>
    </source>
</evidence>
<dbReference type="AlphaFoldDB" id="A0A183I7Y9"/>
<feature type="region of interest" description="Disordered" evidence="1">
    <location>
        <begin position="88"/>
        <end position="110"/>
    </location>
</feature>
<sequence>MPNSNKRPQTLASSTKCQRPPPIYDRVACCYADNSDNFEDLNLNSSNRLTLAYGKPCTSAGTTPVTSTANNNLTCSASALTQNSAKCQVRQPSHESPVEHARDATERERRTQTVKKFAESWESLNSATSSSDPTSNEQFRHQHHPKTAQGRHSITSRSTILCFFFSYI</sequence>
<evidence type="ECO:0000313" key="4">
    <source>
        <dbReference type="WBParaSite" id="OFLC_0001586401-mRNA-1"/>
    </source>
</evidence>
<protein>
    <submittedName>
        <fullName evidence="4">BHLH domain-containing protein</fullName>
    </submittedName>
</protein>
<feature type="compositionally biased region" description="Basic and acidic residues" evidence="1">
    <location>
        <begin position="92"/>
        <end position="110"/>
    </location>
</feature>
<feature type="region of interest" description="Disordered" evidence="1">
    <location>
        <begin position="122"/>
        <end position="152"/>
    </location>
</feature>
<dbReference type="Proteomes" id="UP000267606">
    <property type="component" value="Unassembled WGS sequence"/>
</dbReference>
<gene>
    <name evidence="2" type="ORF">OFLC_LOCUS15851</name>
</gene>
<dbReference type="WBParaSite" id="OFLC_0001586401-mRNA-1">
    <property type="protein sequence ID" value="OFLC_0001586401-mRNA-1"/>
    <property type="gene ID" value="OFLC_0001586401"/>
</dbReference>
<organism evidence="4">
    <name type="scientific">Onchocerca flexuosa</name>
    <dbReference type="NCBI Taxonomy" id="387005"/>
    <lineage>
        <taxon>Eukaryota</taxon>
        <taxon>Metazoa</taxon>
        <taxon>Ecdysozoa</taxon>
        <taxon>Nematoda</taxon>
        <taxon>Chromadorea</taxon>
        <taxon>Rhabditida</taxon>
        <taxon>Spirurina</taxon>
        <taxon>Spiruromorpha</taxon>
        <taxon>Filarioidea</taxon>
        <taxon>Onchocercidae</taxon>
        <taxon>Onchocerca</taxon>
    </lineage>
</organism>
<reference evidence="2 3" key="2">
    <citation type="submission" date="2018-11" db="EMBL/GenBank/DDBJ databases">
        <authorList>
            <consortium name="Pathogen Informatics"/>
        </authorList>
    </citation>
    <scope>NUCLEOTIDE SEQUENCE [LARGE SCALE GENOMIC DNA]</scope>
</reference>
<proteinExistence type="predicted"/>
<accession>A0A183I7Y9</accession>
<evidence type="ECO:0000256" key="1">
    <source>
        <dbReference type="SAM" id="MobiDB-lite"/>
    </source>
</evidence>
<dbReference type="EMBL" id="UZAJ01043057">
    <property type="protein sequence ID" value="VDP24268.1"/>
    <property type="molecule type" value="Genomic_DNA"/>
</dbReference>
<keyword evidence="3" id="KW-1185">Reference proteome</keyword>
<feature type="compositionally biased region" description="Polar residues" evidence="1">
    <location>
        <begin position="122"/>
        <end position="137"/>
    </location>
</feature>
<evidence type="ECO:0000313" key="3">
    <source>
        <dbReference type="Proteomes" id="UP000267606"/>
    </source>
</evidence>
<name>A0A183I7Y9_9BILA</name>
<reference evidence="4" key="1">
    <citation type="submission" date="2016-06" db="UniProtKB">
        <authorList>
            <consortium name="WormBaseParasite"/>
        </authorList>
    </citation>
    <scope>IDENTIFICATION</scope>
</reference>